<dbReference type="Proteomes" id="UP000095283">
    <property type="component" value="Unplaced"/>
</dbReference>
<feature type="transmembrane region" description="Helical" evidence="9">
    <location>
        <begin position="137"/>
        <end position="157"/>
    </location>
</feature>
<evidence type="ECO:0000256" key="9">
    <source>
        <dbReference type="SAM" id="Phobius"/>
    </source>
</evidence>
<keyword evidence="4 9" id="KW-1133">Transmembrane helix</keyword>
<keyword evidence="3 9" id="KW-0812">Transmembrane</keyword>
<dbReference type="GO" id="GO:0043005">
    <property type="term" value="C:neuron projection"/>
    <property type="evidence" value="ECO:0007669"/>
    <property type="project" value="TreeGrafter"/>
</dbReference>
<dbReference type="Gene3D" id="1.20.1070.10">
    <property type="entry name" value="Rhodopsin 7-helix transmembrane proteins"/>
    <property type="match status" value="1"/>
</dbReference>
<evidence type="ECO:0000259" key="10">
    <source>
        <dbReference type="PROSITE" id="PS50262"/>
    </source>
</evidence>
<keyword evidence="5" id="KW-0297">G-protein coupled receptor</keyword>
<dbReference type="WBParaSite" id="Hba_06836">
    <property type="protein sequence ID" value="Hba_06836"/>
    <property type="gene ID" value="Hba_06836"/>
</dbReference>
<dbReference type="SUPFAM" id="SSF81321">
    <property type="entry name" value="Family A G protein-coupled receptor-like"/>
    <property type="match status" value="1"/>
</dbReference>
<dbReference type="PANTHER" id="PTHR24229">
    <property type="entry name" value="NEUROPEPTIDES RECEPTOR"/>
    <property type="match status" value="1"/>
</dbReference>
<evidence type="ECO:0000313" key="12">
    <source>
        <dbReference type="WBParaSite" id="Hba_06836"/>
    </source>
</evidence>
<feature type="transmembrane region" description="Helical" evidence="9">
    <location>
        <begin position="12"/>
        <end position="32"/>
    </location>
</feature>
<dbReference type="AlphaFoldDB" id="A0A1I7WNW8"/>
<dbReference type="PRINTS" id="PR00237">
    <property type="entry name" value="GPCRRHODOPSN"/>
</dbReference>
<protein>
    <submittedName>
        <fullName evidence="12">G_PROTEIN_RECEP_F1_2 domain-containing protein</fullName>
    </submittedName>
</protein>
<name>A0A1I7WNW8_HETBA</name>
<evidence type="ECO:0000256" key="4">
    <source>
        <dbReference type="ARBA" id="ARBA00022989"/>
    </source>
</evidence>
<evidence type="ECO:0000256" key="5">
    <source>
        <dbReference type="ARBA" id="ARBA00023040"/>
    </source>
</evidence>
<sequence>MLCKLERISTKQILGFMLIFLYVLLFCCHRSFPLANYRLTRLLDKDACLVRSLSNIASLNLQKPNSTLFKVRVVVNIVCGLAALLGIPANIFVLIAIVYFRDMRTISNVYIFNIAVADLLFLAGTPIVVIQSNTKNWIFGSAVCKLFICGNGVRVVILTSSFTTFSQ</sequence>
<evidence type="ECO:0000256" key="2">
    <source>
        <dbReference type="ARBA" id="ARBA00022475"/>
    </source>
</evidence>
<keyword evidence="8" id="KW-0807">Transducer</keyword>
<evidence type="ECO:0000313" key="11">
    <source>
        <dbReference type="Proteomes" id="UP000095283"/>
    </source>
</evidence>
<keyword evidence="7" id="KW-0675">Receptor</keyword>
<feature type="domain" description="G-protein coupled receptors family 1 profile" evidence="10">
    <location>
        <begin position="89"/>
        <end position="147"/>
    </location>
</feature>
<proteinExistence type="predicted"/>
<comment type="subcellular location">
    <subcellularLocation>
        <location evidence="1">Cell membrane</location>
        <topology evidence="1">Multi-pass membrane protein</topology>
    </subcellularLocation>
</comment>
<evidence type="ECO:0000256" key="3">
    <source>
        <dbReference type="ARBA" id="ARBA00022692"/>
    </source>
</evidence>
<dbReference type="InterPro" id="IPR000276">
    <property type="entry name" value="GPCR_Rhodpsn"/>
</dbReference>
<reference evidence="12" key="1">
    <citation type="submission" date="2016-11" db="UniProtKB">
        <authorList>
            <consortium name="WormBaseParasite"/>
        </authorList>
    </citation>
    <scope>IDENTIFICATION</scope>
</reference>
<dbReference type="GO" id="GO:0004930">
    <property type="term" value="F:G protein-coupled receptor activity"/>
    <property type="evidence" value="ECO:0007669"/>
    <property type="project" value="UniProtKB-KW"/>
</dbReference>
<dbReference type="PANTHER" id="PTHR24229:SF40">
    <property type="entry name" value="ALLATOSTATIN C RECEPTOR 1-RELATED"/>
    <property type="match status" value="1"/>
</dbReference>
<dbReference type="InterPro" id="IPR017452">
    <property type="entry name" value="GPCR_Rhodpsn_7TM"/>
</dbReference>
<keyword evidence="2" id="KW-1003">Cell membrane</keyword>
<keyword evidence="11" id="KW-1185">Reference proteome</keyword>
<dbReference type="PROSITE" id="PS50262">
    <property type="entry name" value="G_PROTEIN_RECEP_F1_2"/>
    <property type="match status" value="1"/>
</dbReference>
<evidence type="ECO:0000256" key="6">
    <source>
        <dbReference type="ARBA" id="ARBA00023136"/>
    </source>
</evidence>
<dbReference type="GO" id="GO:0005886">
    <property type="term" value="C:plasma membrane"/>
    <property type="evidence" value="ECO:0007669"/>
    <property type="project" value="UniProtKB-SubCell"/>
</dbReference>
<feature type="transmembrane region" description="Helical" evidence="9">
    <location>
        <begin position="73"/>
        <end position="98"/>
    </location>
</feature>
<dbReference type="Pfam" id="PF00001">
    <property type="entry name" value="7tm_1"/>
    <property type="match status" value="1"/>
</dbReference>
<evidence type="ECO:0000256" key="1">
    <source>
        <dbReference type="ARBA" id="ARBA00004651"/>
    </source>
</evidence>
<keyword evidence="6 9" id="KW-0472">Membrane</keyword>
<organism evidence="11 12">
    <name type="scientific">Heterorhabditis bacteriophora</name>
    <name type="common">Entomopathogenic nematode worm</name>
    <dbReference type="NCBI Taxonomy" id="37862"/>
    <lineage>
        <taxon>Eukaryota</taxon>
        <taxon>Metazoa</taxon>
        <taxon>Ecdysozoa</taxon>
        <taxon>Nematoda</taxon>
        <taxon>Chromadorea</taxon>
        <taxon>Rhabditida</taxon>
        <taxon>Rhabditina</taxon>
        <taxon>Rhabditomorpha</taxon>
        <taxon>Strongyloidea</taxon>
        <taxon>Heterorhabditidae</taxon>
        <taxon>Heterorhabditis</taxon>
    </lineage>
</organism>
<evidence type="ECO:0000256" key="7">
    <source>
        <dbReference type="ARBA" id="ARBA00023170"/>
    </source>
</evidence>
<evidence type="ECO:0000256" key="8">
    <source>
        <dbReference type="ARBA" id="ARBA00023224"/>
    </source>
</evidence>
<accession>A0A1I7WNW8</accession>
<feature type="transmembrane region" description="Helical" evidence="9">
    <location>
        <begin position="110"/>
        <end position="131"/>
    </location>
</feature>
<dbReference type="GO" id="GO:0042277">
    <property type="term" value="F:peptide binding"/>
    <property type="evidence" value="ECO:0007669"/>
    <property type="project" value="TreeGrafter"/>
</dbReference>